<gene>
    <name evidence="6" type="ORF">SAMN05421780_11023</name>
</gene>
<dbReference type="PANTHER" id="PTHR30483:SF6">
    <property type="entry name" value="PERIPLASMIC BINDING PROTEIN OF ABC TRANSPORTER FOR NATURAL AMINO ACIDS"/>
    <property type="match status" value="1"/>
</dbReference>
<evidence type="ECO:0000313" key="7">
    <source>
        <dbReference type="Proteomes" id="UP000199514"/>
    </source>
</evidence>
<dbReference type="AlphaFoldDB" id="A0A1I1M3U2"/>
<dbReference type="RefSeq" id="WP_091514916.1">
    <property type="nucleotide sequence ID" value="NZ_FOLE01000010.1"/>
</dbReference>
<evidence type="ECO:0000256" key="1">
    <source>
        <dbReference type="ARBA" id="ARBA00010062"/>
    </source>
</evidence>
<sequence>MNKLYFWLFICWLTSPVVLLAQSPSSITPETRWQQAQALFEQGAYAQTLETLRPLTAISANNTFAPQANYLYSLTLYKQHELKQAQGAVENLLQKFPQWPQITEAYYLAGVIAAERQQWSKALQFWQFAYTDELKTDLNNAKLRLLAPSPTDTLRFLQEKYAADATLAFMLANRLSSSSRDADKLLLDKLQHGFNFSEFKTTVAQENTNNQTFNIAALLPFAHQNTNYKAANRSNQPILDFYIGIKMAIDELASSRNININLMAYDTEKNASKIQSLLALPEVSKADMILGPIYPQGAAEIAAFAQEKQIMLLNPLTSQRQWDSTNQWAYMSEATAETQTKRVAEFSAKNLKGNKVAIIYGVTSKDTMMANLYKKLMEAEGRNIALYRQVGKNSAANLVKFLFQAGIDSTTSHIFVPNDEPLVKIQLMGAMGLLHLKVPIITYDTWLQSTDFTFEEWQRRNTHFIYPTYIDDDNEEVKRFKKKYIEKIKIMPSIRAFQGYDLMMYFGGLFADYGKDFRSKLRTESYRKGILLSGFDYRGGTDNQFVPIFKIEDLNLKLVNQPE</sequence>
<evidence type="ECO:0000256" key="2">
    <source>
        <dbReference type="ARBA" id="ARBA00022729"/>
    </source>
</evidence>
<dbReference type="Pfam" id="PF13525">
    <property type="entry name" value="YfiO"/>
    <property type="match status" value="1"/>
</dbReference>
<organism evidence="6 7">
    <name type="scientific">Flexibacter flexilis DSM 6793</name>
    <dbReference type="NCBI Taxonomy" id="927664"/>
    <lineage>
        <taxon>Bacteria</taxon>
        <taxon>Pseudomonadati</taxon>
        <taxon>Bacteroidota</taxon>
        <taxon>Cytophagia</taxon>
        <taxon>Cytophagales</taxon>
        <taxon>Flexibacteraceae</taxon>
        <taxon>Flexibacter</taxon>
    </lineage>
</organism>
<evidence type="ECO:0000313" key="6">
    <source>
        <dbReference type="EMBL" id="SFC80157.1"/>
    </source>
</evidence>
<dbReference type="STRING" id="927664.SAMN05421780_11023"/>
<name>A0A1I1M3U2_9BACT</name>
<dbReference type="OrthoDB" id="1490998at2"/>
<dbReference type="InterPro" id="IPR028081">
    <property type="entry name" value="Leu-bd"/>
</dbReference>
<accession>A0A1I1M3U2</accession>
<feature type="signal peptide" evidence="3">
    <location>
        <begin position="1"/>
        <end position="21"/>
    </location>
</feature>
<dbReference type="InterPro" id="IPR028082">
    <property type="entry name" value="Peripla_BP_I"/>
</dbReference>
<dbReference type="Gene3D" id="3.40.50.2300">
    <property type="match status" value="2"/>
</dbReference>
<dbReference type="CDD" id="cd06268">
    <property type="entry name" value="PBP1_ABC_transporter_LIVBP-like"/>
    <property type="match status" value="1"/>
</dbReference>
<dbReference type="Pfam" id="PF13458">
    <property type="entry name" value="Peripla_BP_6"/>
    <property type="match status" value="1"/>
</dbReference>
<feature type="domain" description="Leucine-binding protein" evidence="4">
    <location>
        <begin position="244"/>
        <end position="522"/>
    </location>
</feature>
<keyword evidence="7" id="KW-1185">Reference proteome</keyword>
<reference evidence="6 7" key="1">
    <citation type="submission" date="2016-10" db="EMBL/GenBank/DDBJ databases">
        <authorList>
            <person name="de Groot N.N."/>
        </authorList>
    </citation>
    <scope>NUCLEOTIDE SEQUENCE [LARGE SCALE GENOMIC DNA]</scope>
    <source>
        <strain evidence="6 7">DSM 6793</strain>
    </source>
</reference>
<proteinExistence type="inferred from homology"/>
<comment type="similarity">
    <text evidence="1">Belongs to the leucine-binding protein family.</text>
</comment>
<dbReference type="SUPFAM" id="SSF48452">
    <property type="entry name" value="TPR-like"/>
    <property type="match status" value="1"/>
</dbReference>
<dbReference type="InterPro" id="IPR051010">
    <property type="entry name" value="BCAA_transport"/>
</dbReference>
<dbReference type="InterPro" id="IPR011990">
    <property type="entry name" value="TPR-like_helical_dom_sf"/>
</dbReference>
<dbReference type="EMBL" id="FOLE01000010">
    <property type="protein sequence ID" value="SFC80157.1"/>
    <property type="molecule type" value="Genomic_DNA"/>
</dbReference>
<evidence type="ECO:0000259" key="5">
    <source>
        <dbReference type="Pfam" id="PF13525"/>
    </source>
</evidence>
<feature type="chain" id="PRO_5011577641" evidence="3">
    <location>
        <begin position="22"/>
        <end position="563"/>
    </location>
</feature>
<protein>
    <submittedName>
        <fullName evidence="6">ABC-type branched-chain amino acid transport system, substrate-binding protein</fullName>
    </submittedName>
</protein>
<keyword evidence="2 3" id="KW-0732">Signal</keyword>
<feature type="domain" description="Outer membrane lipoprotein BamD-like" evidence="5">
    <location>
        <begin position="30"/>
        <end position="118"/>
    </location>
</feature>
<evidence type="ECO:0000259" key="4">
    <source>
        <dbReference type="Pfam" id="PF13458"/>
    </source>
</evidence>
<dbReference type="InterPro" id="IPR039565">
    <property type="entry name" value="BamD-like"/>
</dbReference>
<dbReference type="Gene3D" id="1.25.40.10">
    <property type="entry name" value="Tetratricopeptide repeat domain"/>
    <property type="match status" value="1"/>
</dbReference>
<dbReference type="PANTHER" id="PTHR30483">
    <property type="entry name" value="LEUCINE-SPECIFIC-BINDING PROTEIN"/>
    <property type="match status" value="1"/>
</dbReference>
<dbReference type="Proteomes" id="UP000199514">
    <property type="component" value="Unassembled WGS sequence"/>
</dbReference>
<evidence type="ECO:0000256" key="3">
    <source>
        <dbReference type="SAM" id="SignalP"/>
    </source>
</evidence>
<dbReference type="SUPFAM" id="SSF53822">
    <property type="entry name" value="Periplasmic binding protein-like I"/>
    <property type="match status" value="1"/>
</dbReference>